<proteinExistence type="predicted"/>
<feature type="non-terminal residue" evidence="1">
    <location>
        <position position="1"/>
    </location>
</feature>
<sequence length="69" mass="7942">MTLALSSQPLRFLSSLSISVLAATSCRHRSSSISPVIAVEVIFPHCQVDWCNGKEEIRRRWWKRKSQAW</sequence>
<accession>A0AAV6NUQ7</accession>
<evidence type="ECO:0000313" key="1">
    <source>
        <dbReference type="EMBL" id="KAG6603440.1"/>
    </source>
</evidence>
<evidence type="ECO:0000313" key="2">
    <source>
        <dbReference type="Proteomes" id="UP000685013"/>
    </source>
</evidence>
<reference evidence="1 2" key="1">
    <citation type="journal article" date="2021" name="Hortic Res">
        <title>The domestication of Cucurbita argyrosperma as revealed by the genome of its wild relative.</title>
        <authorList>
            <person name="Barrera-Redondo J."/>
            <person name="Sanchez-de la Vega G."/>
            <person name="Aguirre-Liguori J.A."/>
            <person name="Castellanos-Morales G."/>
            <person name="Gutierrez-Guerrero Y.T."/>
            <person name="Aguirre-Dugua X."/>
            <person name="Aguirre-Planter E."/>
            <person name="Tenaillon M.I."/>
            <person name="Lira-Saade R."/>
            <person name="Eguiarte L.E."/>
        </authorList>
    </citation>
    <scope>NUCLEOTIDE SEQUENCE [LARGE SCALE GENOMIC DNA]</scope>
    <source>
        <strain evidence="1">JBR-2021</strain>
    </source>
</reference>
<evidence type="ECO:0008006" key="3">
    <source>
        <dbReference type="Google" id="ProtNLM"/>
    </source>
</evidence>
<comment type="caution">
    <text evidence="1">The sequence shown here is derived from an EMBL/GenBank/DDBJ whole genome shotgun (WGS) entry which is preliminary data.</text>
</comment>
<dbReference type="AlphaFoldDB" id="A0AAV6NUQ7"/>
<gene>
    <name evidence="1" type="ORF">SDJN03_04049</name>
</gene>
<organism evidence="1 2">
    <name type="scientific">Cucurbita argyrosperma subsp. sororia</name>
    <dbReference type="NCBI Taxonomy" id="37648"/>
    <lineage>
        <taxon>Eukaryota</taxon>
        <taxon>Viridiplantae</taxon>
        <taxon>Streptophyta</taxon>
        <taxon>Embryophyta</taxon>
        <taxon>Tracheophyta</taxon>
        <taxon>Spermatophyta</taxon>
        <taxon>Magnoliopsida</taxon>
        <taxon>eudicotyledons</taxon>
        <taxon>Gunneridae</taxon>
        <taxon>Pentapetalae</taxon>
        <taxon>rosids</taxon>
        <taxon>fabids</taxon>
        <taxon>Cucurbitales</taxon>
        <taxon>Cucurbitaceae</taxon>
        <taxon>Cucurbiteae</taxon>
        <taxon>Cucurbita</taxon>
    </lineage>
</organism>
<dbReference type="Proteomes" id="UP000685013">
    <property type="component" value="Chromosome 3"/>
</dbReference>
<dbReference type="EMBL" id="JAGKQH010000003">
    <property type="protein sequence ID" value="KAG6603440.1"/>
    <property type="molecule type" value="Genomic_DNA"/>
</dbReference>
<protein>
    <recommendedName>
        <fullName evidence="3">Secreted protein</fullName>
    </recommendedName>
</protein>
<keyword evidence="2" id="KW-1185">Reference proteome</keyword>
<name>A0AAV6NUQ7_9ROSI</name>